<dbReference type="InterPro" id="IPR011333">
    <property type="entry name" value="SKP1/BTB/POZ_sf"/>
</dbReference>
<dbReference type="EMBL" id="JARKIF010000025">
    <property type="protein sequence ID" value="KAJ7614848.1"/>
    <property type="molecule type" value="Genomic_DNA"/>
</dbReference>
<sequence length="298" mass="33311">MDGESSPVVRSSELWFDDGTVILQAENTLFRAYRGVLSAQSPVFRDTFSLPQPKEQETFDGCPLLHVHDSAADFEIFLSALHDAGYFANYPVDGFETLTRLLRLATKYDVEHLRARMVSILDAIYPSSLTEWLVRSPPAGYTQMEGDDFLALDLASEYQLLPPLPGIYFECSAYTIPNIFASGIDLKTKETCVAVEGEFSDKWARKIVHGVLCPSETNACNDPTSCDRVRLGLVSQNGLPKLAELFDCSWRWDRSTLCVQCKATAQKEYDSAVRKLWDVLPSLFGLPEWEVLLGTESG</sequence>
<gene>
    <name evidence="2" type="ORF">FB45DRAFT_1064505</name>
</gene>
<dbReference type="Pfam" id="PF00651">
    <property type="entry name" value="BTB"/>
    <property type="match status" value="1"/>
</dbReference>
<evidence type="ECO:0000313" key="2">
    <source>
        <dbReference type="EMBL" id="KAJ7614848.1"/>
    </source>
</evidence>
<proteinExistence type="predicted"/>
<dbReference type="Gene3D" id="3.30.710.10">
    <property type="entry name" value="Potassium Channel Kv1.1, Chain A"/>
    <property type="match status" value="1"/>
</dbReference>
<dbReference type="AlphaFoldDB" id="A0AAD7B9N1"/>
<comment type="caution">
    <text evidence="2">The sequence shown here is derived from an EMBL/GenBank/DDBJ whole genome shotgun (WGS) entry which is preliminary data.</text>
</comment>
<dbReference type="SMART" id="SM00225">
    <property type="entry name" value="BTB"/>
    <property type="match status" value="1"/>
</dbReference>
<organism evidence="2 3">
    <name type="scientific">Roridomyces roridus</name>
    <dbReference type="NCBI Taxonomy" id="1738132"/>
    <lineage>
        <taxon>Eukaryota</taxon>
        <taxon>Fungi</taxon>
        <taxon>Dikarya</taxon>
        <taxon>Basidiomycota</taxon>
        <taxon>Agaricomycotina</taxon>
        <taxon>Agaricomycetes</taxon>
        <taxon>Agaricomycetidae</taxon>
        <taxon>Agaricales</taxon>
        <taxon>Marasmiineae</taxon>
        <taxon>Mycenaceae</taxon>
        <taxon>Roridomyces</taxon>
    </lineage>
</organism>
<dbReference type="PROSITE" id="PS50097">
    <property type="entry name" value="BTB"/>
    <property type="match status" value="1"/>
</dbReference>
<protein>
    <recommendedName>
        <fullName evidence="1">BTB domain-containing protein</fullName>
    </recommendedName>
</protein>
<dbReference type="InterPro" id="IPR000210">
    <property type="entry name" value="BTB/POZ_dom"/>
</dbReference>
<name>A0AAD7B9N1_9AGAR</name>
<keyword evidence="3" id="KW-1185">Reference proteome</keyword>
<dbReference type="SUPFAM" id="SSF54695">
    <property type="entry name" value="POZ domain"/>
    <property type="match status" value="1"/>
</dbReference>
<reference evidence="2" key="1">
    <citation type="submission" date="2023-03" db="EMBL/GenBank/DDBJ databases">
        <title>Massive genome expansion in bonnet fungi (Mycena s.s.) driven by repeated elements and novel gene families across ecological guilds.</title>
        <authorList>
            <consortium name="Lawrence Berkeley National Laboratory"/>
            <person name="Harder C.B."/>
            <person name="Miyauchi S."/>
            <person name="Viragh M."/>
            <person name="Kuo A."/>
            <person name="Thoen E."/>
            <person name="Andreopoulos B."/>
            <person name="Lu D."/>
            <person name="Skrede I."/>
            <person name="Drula E."/>
            <person name="Henrissat B."/>
            <person name="Morin E."/>
            <person name="Kohler A."/>
            <person name="Barry K."/>
            <person name="LaButti K."/>
            <person name="Morin E."/>
            <person name="Salamov A."/>
            <person name="Lipzen A."/>
            <person name="Mereny Z."/>
            <person name="Hegedus B."/>
            <person name="Baldrian P."/>
            <person name="Stursova M."/>
            <person name="Weitz H."/>
            <person name="Taylor A."/>
            <person name="Grigoriev I.V."/>
            <person name="Nagy L.G."/>
            <person name="Martin F."/>
            <person name="Kauserud H."/>
        </authorList>
    </citation>
    <scope>NUCLEOTIDE SEQUENCE</scope>
    <source>
        <strain evidence="2">9284</strain>
    </source>
</reference>
<evidence type="ECO:0000259" key="1">
    <source>
        <dbReference type="PROSITE" id="PS50097"/>
    </source>
</evidence>
<feature type="domain" description="BTB" evidence="1">
    <location>
        <begin position="19"/>
        <end position="83"/>
    </location>
</feature>
<dbReference type="CDD" id="cd18186">
    <property type="entry name" value="BTB_POZ_ZBTB_KLHL-like"/>
    <property type="match status" value="1"/>
</dbReference>
<dbReference type="Proteomes" id="UP001221142">
    <property type="component" value="Unassembled WGS sequence"/>
</dbReference>
<evidence type="ECO:0000313" key="3">
    <source>
        <dbReference type="Proteomes" id="UP001221142"/>
    </source>
</evidence>
<accession>A0AAD7B9N1</accession>